<organism evidence="2 3">
    <name type="scientific">Devosia insulae DS-56</name>
    <dbReference type="NCBI Taxonomy" id="1116389"/>
    <lineage>
        <taxon>Bacteria</taxon>
        <taxon>Pseudomonadati</taxon>
        <taxon>Pseudomonadota</taxon>
        <taxon>Alphaproteobacteria</taxon>
        <taxon>Hyphomicrobiales</taxon>
        <taxon>Devosiaceae</taxon>
        <taxon>Devosia</taxon>
    </lineage>
</organism>
<dbReference type="GO" id="GO:0005829">
    <property type="term" value="C:cytosol"/>
    <property type="evidence" value="ECO:0007669"/>
    <property type="project" value="TreeGrafter"/>
</dbReference>
<sequence>MSMLTRFASLGLALVLTGALAACGNNNGTDVGRVGVDWTGNDINVEAVADPEIKGVVCHVAYFNRSLIDRLQQGNWFEDPSYSAVDCAAAGPITIGNINTSKGGEEIFKQSRSLIWKSLRVSRIYDAENNSLVYLAHSRELQQGSGKMSLSVVPLTGLDVTWTNGAPKGSPAAAAAAPA</sequence>
<dbReference type="EMBL" id="LAJE02000321">
    <property type="protein sequence ID" value="OEO29172.1"/>
    <property type="molecule type" value="Genomic_DNA"/>
</dbReference>
<name>A0A1E5XKS1_9HYPH</name>
<evidence type="ECO:0000313" key="3">
    <source>
        <dbReference type="Proteomes" id="UP000095463"/>
    </source>
</evidence>
<feature type="signal peptide" evidence="1">
    <location>
        <begin position="1"/>
        <end position="21"/>
    </location>
</feature>
<evidence type="ECO:0000313" key="2">
    <source>
        <dbReference type="EMBL" id="OEO29172.1"/>
    </source>
</evidence>
<dbReference type="RefSeq" id="WP_069911549.1">
    <property type="nucleotide sequence ID" value="NZ_LAJE02000321.1"/>
</dbReference>
<reference evidence="2 3" key="1">
    <citation type="journal article" date="2015" name="Genome Announc.">
        <title>Genome Assemblies of Three Soil-Associated Devosia species: D. insulae, D. limi, and D. soli.</title>
        <authorList>
            <person name="Hassan Y.I."/>
            <person name="Lepp D."/>
            <person name="Zhou T."/>
        </authorList>
    </citation>
    <scope>NUCLEOTIDE SEQUENCE [LARGE SCALE GENOMIC DNA]</scope>
    <source>
        <strain evidence="2 3">DS-56</strain>
    </source>
</reference>
<dbReference type="PROSITE" id="PS51257">
    <property type="entry name" value="PROKAR_LIPOPROTEIN"/>
    <property type="match status" value="1"/>
</dbReference>
<dbReference type="AlphaFoldDB" id="A0A1E5XKS1"/>
<gene>
    <name evidence="2" type="ORF">VW23_026835</name>
</gene>
<dbReference type="Proteomes" id="UP000095463">
    <property type="component" value="Unassembled WGS sequence"/>
</dbReference>
<comment type="caution">
    <text evidence="2">The sequence shown here is derived from an EMBL/GenBank/DDBJ whole genome shotgun (WGS) entry which is preliminary data.</text>
</comment>
<dbReference type="Pfam" id="PF05981">
    <property type="entry name" value="CreA"/>
    <property type="match status" value="1"/>
</dbReference>
<evidence type="ECO:0008006" key="4">
    <source>
        <dbReference type="Google" id="ProtNLM"/>
    </source>
</evidence>
<keyword evidence="3" id="KW-1185">Reference proteome</keyword>
<evidence type="ECO:0000256" key="1">
    <source>
        <dbReference type="SAM" id="SignalP"/>
    </source>
</evidence>
<dbReference type="InterPro" id="IPR010292">
    <property type="entry name" value="Uncharacterised_CreA"/>
</dbReference>
<protein>
    <recommendedName>
        <fullName evidence="4">CREA protein</fullName>
    </recommendedName>
</protein>
<accession>A0A1E5XKS1</accession>
<keyword evidence="1" id="KW-0732">Signal</keyword>
<feature type="non-terminal residue" evidence="2">
    <location>
        <position position="179"/>
    </location>
</feature>
<proteinExistence type="predicted"/>
<dbReference type="PANTHER" id="PTHR37952:SF2">
    <property type="entry name" value="PROTEIN CREA"/>
    <property type="match status" value="1"/>
</dbReference>
<dbReference type="PANTHER" id="PTHR37952">
    <property type="match status" value="1"/>
</dbReference>
<feature type="chain" id="PRO_5009190225" description="CREA protein" evidence="1">
    <location>
        <begin position="22"/>
        <end position="179"/>
    </location>
</feature>